<proteinExistence type="predicted"/>
<feature type="domain" description="LpxI C-terminal" evidence="1">
    <location>
        <begin position="142"/>
        <end position="194"/>
    </location>
</feature>
<accession>A0A238JKQ4</accession>
<dbReference type="PANTHER" id="PTHR39962:SF1">
    <property type="entry name" value="LPXI FAMILY PROTEIN"/>
    <property type="match status" value="1"/>
</dbReference>
<dbReference type="PANTHER" id="PTHR39962">
    <property type="entry name" value="BLL4848 PROTEIN"/>
    <property type="match status" value="1"/>
</dbReference>
<evidence type="ECO:0000259" key="2">
    <source>
        <dbReference type="Pfam" id="PF17930"/>
    </source>
</evidence>
<dbReference type="Pfam" id="PF06230">
    <property type="entry name" value="LpxI_C"/>
    <property type="match status" value="2"/>
</dbReference>
<dbReference type="InterPro" id="IPR053174">
    <property type="entry name" value="LpxI"/>
</dbReference>
<dbReference type="InterPro" id="IPR041255">
    <property type="entry name" value="LpxI_N"/>
</dbReference>
<dbReference type="Gene3D" id="3.40.50.20">
    <property type="match status" value="1"/>
</dbReference>
<evidence type="ECO:0000313" key="4">
    <source>
        <dbReference type="Proteomes" id="UP000203464"/>
    </source>
</evidence>
<gene>
    <name evidence="3" type="ORF">OCA8868_00177</name>
</gene>
<sequence>MSTALIAGTGGLPPHLAGSLMVQGSSPIICEMRGFPSEIKGELERVAFRIETLGTLLETLKSLGVTEVCMAGAVQRPDVDPSAIDPATAPLVPRLMAAMAKGDDGTLREIISIFEEHGFTIVGAHEVAPDLLPITGQHTKAAAPNLTETLAAAKVALAEMGQADQGQAMLLRDGAVMACEDARGTEALLRDYCEPLDERGTSSGDPLVEIIDGAIDMIRDAAGWMTDQPVIAPNAKGAILYKAPKPDQILKADMPLIGPDTAMQAAEAGLAGIVIPQSRVMVLDLPQVVAILNAQGMFLQVVS</sequence>
<dbReference type="RefSeq" id="WP_093994677.1">
    <property type="nucleotide sequence ID" value="NZ_FXYD01000001.1"/>
</dbReference>
<evidence type="ECO:0000259" key="1">
    <source>
        <dbReference type="Pfam" id="PF06230"/>
    </source>
</evidence>
<name>A0A238JKQ4_9RHOB</name>
<dbReference type="Proteomes" id="UP000203464">
    <property type="component" value="Unassembled WGS sequence"/>
</dbReference>
<dbReference type="Pfam" id="PF17930">
    <property type="entry name" value="LpxI_N"/>
    <property type="match status" value="1"/>
</dbReference>
<dbReference type="InterPro" id="IPR043167">
    <property type="entry name" value="LpxI_C_sf"/>
</dbReference>
<feature type="domain" description="LpxI C-terminal" evidence="1">
    <location>
        <begin position="208"/>
        <end position="299"/>
    </location>
</feature>
<keyword evidence="4" id="KW-1185">Reference proteome</keyword>
<evidence type="ECO:0000313" key="3">
    <source>
        <dbReference type="EMBL" id="SMX31075.1"/>
    </source>
</evidence>
<evidence type="ECO:0008006" key="5">
    <source>
        <dbReference type="Google" id="ProtNLM"/>
    </source>
</evidence>
<protein>
    <recommendedName>
        <fullName evidence="5">UDP-2,3-diacylglucosamine pyrophosphatase LpxI</fullName>
    </recommendedName>
</protein>
<dbReference type="OrthoDB" id="9789836at2"/>
<feature type="domain" description="LpxI N-terminal" evidence="2">
    <location>
        <begin position="3"/>
        <end position="131"/>
    </location>
</feature>
<dbReference type="AlphaFoldDB" id="A0A238JKQ4"/>
<organism evidence="3 4">
    <name type="scientific">Octadecabacter ascidiaceicola</name>
    <dbReference type="NCBI Taxonomy" id="1655543"/>
    <lineage>
        <taxon>Bacteria</taxon>
        <taxon>Pseudomonadati</taxon>
        <taxon>Pseudomonadota</taxon>
        <taxon>Alphaproteobacteria</taxon>
        <taxon>Rhodobacterales</taxon>
        <taxon>Roseobacteraceae</taxon>
        <taxon>Octadecabacter</taxon>
    </lineage>
</organism>
<dbReference type="Gene3D" id="3.40.140.80">
    <property type="match status" value="1"/>
</dbReference>
<dbReference type="InterPro" id="IPR010415">
    <property type="entry name" value="LpxI_C"/>
</dbReference>
<reference evidence="4" key="1">
    <citation type="submission" date="2017-05" db="EMBL/GenBank/DDBJ databases">
        <authorList>
            <person name="Rodrigo-Torres L."/>
            <person name="Arahal R. D."/>
            <person name="Lucena T."/>
        </authorList>
    </citation>
    <scope>NUCLEOTIDE SEQUENCE [LARGE SCALE GENOMIC DNA]</scope>
    <source>
        <strain evidence="4">CECT 8868</strain>
    </source>
</reference>
<dbReference type="EMBL" id="FXYD01000001">
    <property type="protein sequence ID" value="SMX31075.1"/>
    <property type="molecule type" value="Genomic_DNA"/>
</dbReference>